<comment type="caution">
    <text evidence="1">The sequence shown here is derived from an EMBL/GenBank/DDBJ whole genome shotgun (WGS) entry which is preliminary data.</text>
</comment>
<gene>
    <name evidence="1" type="ORF">LCGC14_2679090</name>
</gene>
<protein>
    <submittedName>
        <fullName evidence="1">Uncharacterized protein</fullName>
    </submittedName>
</protein>
<evidence type="ECO:0000313" key="1">
    <source>
        <dbReference type="EMBL" id="KKK94813.1"/>
    </source>
</evidence>
<feature type="non-terminal residue" evidence="1">
    <location>
        <position position="75"/>
    </location>
</feature>
<reference evidence="1" key="1">
    <citation type="journal article" date="2015" name="Nature">
        <title>Complex archaea that bridge the gap between prokaryotes and eukaryotes.</title>
        <authorList>
            <person name="Spang A."/>
            <person name="Saw J.H."/>
            <person name="Jorgensen S.L."/>
            <person name="Zaremba-Niedzwiedzka K."/>
            <person name="Martijn J."/>
            <person name="Lind A.E."/>
            <person name="van Eijk R."/>
            <person name="Schleper C."/>
            <person name="Guy L."/>
            <person name="Ettema T.J."/>
        </authorList>
    </citation>
    <scope>NUCLEOTIDE SEQUENCE</scope>
</reference>
<name>A0A0F8ZLT6_9ZZZZ</name>
<dbReference type="EMBL" id="LAZR01047185">
    <property type="protein sequence ID" value="KKK94813.1"/>
    <property type="molecule type" value="Genomic_DNA"/>
</dbReference>
<sequence>MQHKEIPTELIKLIDIDENIRNTMRWLVRMHPCISTVWCCEGSESETDKPYIYILVCDLRDLDNIRRDIKPYAEI</sequence>
<accession>A0A0F8ZLT6</accession>
<organism evidence="1">
    <name type="scientific">marine sediment metagenome</name>
    <dbReference type="NCBI Taxonomy" id="412755"/>
    <lineage>
        <taxon>unclassified sequences</taxon>
        <taxon>metagenomes</taxon>
        <taxon>ecological metagenomes</taxon>
    </lineage>
</organism>
<proteinExistence type="predicted"/>
<dbReference type="AlphaFoldDB" id="A0A0F8ZLT6"/>